<evidence type="ECO:0000256" key="4">
    <source>
        <dbReference type="ARBA" id="ARBA00022692"/>
    </source>
</evidence>
<evidence type="ECO:0000256" key="3">
    <source>
        <dbReference type="ARBA" id="ARBA00022475"/>
    </source>
</evidence>
<dbReference type="PANTHER" id="PTHR43744">
    <property type="entry name" value="ABC TRANSPORTER PERMEASE PROTEIN MG189-RELATED-RELATED"/>
    <property type="match status" value="1"/>
</dbReference>
<dbReference type="AlphaFoldDB" id="A0A2T0B3L8"/>
<dbReference type="Pfam" id="PF00528">
    <property type="entry name" value="BPD_transp_1"/>
    <property type="match status" value="1"/>
</dbReference>
<feature type="transmembrane region" description="Helical" evidence="7">
    <location>
        <begin position="102"/>
        <end position="123"/>
    </location>
</feature>
<feature type="transmembrane region" description="Helical" evidence="7">
    <location>
        <begin position="12"/>
        <end position="30"/>
    </location>
</feature>
<proteinExistence type="inferred from homology"/>
<protein>
    <submittedName>
        <fullName evidence="9">L-arabinose transport system permease protein AraQ</fullName>
    </submittedName>
</protein>
<comment type="caution">
    <text evidence="9">The sequence shown here is derived from an EMBL/GenBank/DDBJ whole genome shotgun (WGS) entry which is preliminary data.</text>
</comment>
<keyword evidence="4 7" id="KW-0812">Transmembrane</keyword>
<accession>A0A2T0B3L8</accession>
<name>A0A2T0B3L8_9CLOT</name>
<dbReference type="GO" id="GO:0055085">
    <property type="term" value="P:transmembrane transport"/>
    <property type="evidence" value="ECO:0007669"/>
    <property type="project" value="InterPro"/>
</dbReference>
<dbReference type="Proteomes" id="UP000239706">
    <property type="component" value="Unassembled WGS sequence"/>
</dbReference>
<dbReference type="PANTHER" id="PTHR43744:SF12">
    <property type="entry name" value="ABC TRANSPORTER PERMEASE PROTEIN MG189-RELATED"/>
    <property type="match status" value="1"/>
</dbReference>
<feature type="domain" description="ABC transmembrane type-1" evidence="8">
    <location>
        <begin position="67"/>
        <end position="256"/>
    </location>
</feature>
<keyword evidence="10" id="KW-1185">Reference proteome</keyword>
<keyword evidence="5 7" id="KW-1133">Transmembrane helix</keyword>
<dbReference type="InterPro" id="IPR035906">
    <property type="entry name" value="MetI-like_sf"/>
</dbReference>
<feature type="transmembrane region" description="Helical" evidence="7">
    <location>
        <begin position="71"/>
        <end position="90"/>
    </location>
</feature>
<evidence type="ECO:0000256" key="1">
    <source>
        <dbReference type="ARBA" id="ARBA00004651"/>
    </source>
</evidence>
<evidence type="ECO:0000313" key="10">
    <source>
        <dbReference type="Proteomes" id="UP000239706"/>
    </source>
</evidence>
<evidence type="ECO:0000259" key="8">
    <source>
        <dbReference type="PROSITE" id="PS50928"/>
    </source>
</evidence>
<reference evidence="9 10" key="1">
    <citation type="submission" date="2018-03" db="EMBL/GenBank/DDBJ databases">
        <title>Genome sequence of Clostridium liquoris DSM 100320.</title>
        <authorList>
            <person name="Poehlein A."/>
            <person name="Daniel R."/>
        </authorList>
    </citation>
    <scope>NUCLEOTIDE SEQUENCE [LARGE SCALE GENOMIC DNA]</scope>
    <source>
        <strain evidence="9 10">DSM 100320</strain>
    </source>
</reference>
<dbReference type="PROSITE" id="PS50928">
    <property type="entry name" value="ABC_TM1"/>
    <property type="match status" value="1"/>
</dbReference>
<dbReference type="CDD" id="cd06261">
    <property type="entry name" value="TM_PBP2"/>
    <property type="match status" value="1"/>
</dbReference>
<evidence type="ECO:0000256" key="5">
    <source>
        <dbReference type="ARBA" id="ARBA00022989"/>
    </source>
</evidence>
<feature type="transmembrane region" description="Helical" evidence="7">
    <location>
        <begin position="235"/>
        <end position="256"/>
    </location>
</feature>
<gene>
    <name evidence="9" type="primary">araQ_3</name>
    <name evidence="9" type="ORF">CLLI_15880</name>
</gene>
<evidence type="ECO:0000256" key="2">
    <source>
        <dbReference type="ARBA" id="ARBA00022448"/>
    </source>
</evidence>
<sequence>MEKKKIPIGSIILLTIGGVMMVFPFLWMFSTSLKSGVDIYNISLIPKKATFDAYKYVLENTKFLSWFKNSLLIAGITTISVLFFDTLVGYTFAKLEFKGKKFLFFLILSTLMVPTEMLIIPWYMMVNKFNWINTYWSLLFPGLTSAFGIFLMKQFFEGIPNDLLEAARIDGLSEFGIFWRAAVPLVKPAISALAIFTFLGNWNAFLWPVIAVDSPEIYTLPVGLALFSGEAYNQWNLVMAGATIATIPVLIVFFIFQKKIIEGIHLTGLKG</sequence>
<evidence type="ECO:0000256" key="6">
    <source>
        <dbReference type="ARBA" id="ARBA00023136"/>
    </source>
</evidence>
<evidence type="ECO:0000256" key="7">
    <source>
        <dbReference type="RuleBase" id="RU363032"/>
    </source>
</evidence>
<dbReference type="Gene3D" id="1.10.3720.10">
    <property type="entry name" value="MetI-like"/>
    <property type="match status" value="1"/>
</dbReference>
<keyword evidence="6 7" id="KW-0472">Membrane</keyword>
<dbReference type="GO" id="GO:0005886">
    <property type="term" value="C:plasma membrane"/>
    <property type="evidence" value="ECO:0007669"/>
    <property type="project" value="UniProtKB-SubCell"/>
</dbReference>
<dbReference type="OrthoDB" id="9787837at2"/>
<dbReference type="EMBL" id="PVXO01000044">
    <property type="protein sequence ID" value="PRR78504.1"/>
    <property type="molecule type" value="Genomic_DNA"/>
</dbReference>
<keyword evidence="3" id="KW-1003">Cell membrane</keyword>
<evidence type="ECO:0000313" key="9">
    <source>
        <dbReference type="EMBL" id="PRR78504.1"/>
    </source>
</evidence>
<comment type="subcellular location">
    <subcellularLocation>
        <location evidence="1 7">Cell membrane</location>
        <topology evidence="1 7">Multi-pass membrane protein</topology>
    </subcellularLocation>
</comment>
<organism evidence="9 10">
    <name type="scientific">Clostridium liquoris</name>
    <dbReference type="NCBI Taxonomy" id="1289519"/>
    <lineage>
        <taxon>Bacteria</taxon>
        <taxon>Bacillati</taxon>
        <taxon>Bacillota</taxon>
        <taxon>Clostridia</taxon>
        <taxon>Eubacteriales</taxon>
        <taxon>Clostridiaceae</taxon>
        <taxon>Clostridium</taxon>
    </lineage>
</organism>
<dbReference type="SUPFAM" id="SSF161098">
    <property type="entry name" value="MetI-like"/>
    <property type="match status" value="1"/>
</dbReference>
<comment type="similarity">
    <text evidence="7">Belongs to the binding-protein-dependent transport system permease family.</text>
</comment>
<keyword evidence="2 7" id="KW-0813">Transport</keyword>
<dbReference type="InterPro" id="IPR000515">
    <property type="entry name" value="MetI-like"/>
</dbReference>
<dbReference type="RefSeq" id="WP_106063684.1">
    <property type="nucleotide sequence ID" value="NZ_PVXO01000044.1"/>
</dbReference>
<feature type="transmembrane region" description="Helical" evidence="7">
    <location>
        <begin position="135"/>
        <end position="156"/>
    </location>
</feature>